<dbReference type="Gene3D" id="1.10.260.40">
    <property type="entry name" value="lambda repressor-like DNA-binding domains"/>
    <property type="match status" value="1"/>
</dbReference>
<accession>A0A8S5M3U6</accession>
<dbReference type="GO" id="GO:0003677">
    <property type="term" value="F:DNA binding"/>
    <property type="evidence" value="ECO:0007669"/>
    <property type="project" value="InterPro"/>
</dbReference>
<dbReference type="Pfam" id="PF13443">
    <property type="entry name" value="HTH_26"/>
    <property type="match status" value="1"/>
</dbReference>
<dbReference type="InterPro" id="IPR001387">
    <property type="entry name" value="Cro/C1-type_HTH"/>
</dbReference>
<feature type="domain" description="HTH cro/C1-type" evidence="1">
    <location>
        <begin position="13"/>
        <end position="69"/>
    </location>
</feature>
<protein>
    <submittedName>
        <fullName evidence="2">Helix-turn-helix domain protein</fullName>
    </submittedName>
</protein>
<reference evidence="2" key="1">
    <citation type="journal article" date="2021" name="Proc. Natl. Acad. Sci. U.S.A.">
        <title>A Catalog of Tens of Thousands of Viruses from Human Metagenomes Reveals Hidden Associations with Chronic Diseases.</title>
        <authorList>
            <person name="Tisza M.J."/>
            <person name="Buck C.B."/>
        </authorList>
    </citation>
    <scope>NUCLEOTIDE SEQUENCE</scope>
    <source>
        <strain evidence="2">CtdxI18</strain>
    </source>
</reference>
<dbReference type="SUPFAM" id="SSF47413">
    <property type="entry name" value="lambda repressor-like DNA-binding domains"/>
    <property type="match status" value="1"/>
</dbReference>
<organism evidence="2">
    <name type="scientific">Myoviridae sp. ctdxI18</name>
    <dbReference type="NCBI Taxonomy" id="2826673"/>
    <lineage>
        <taxon>Viruses</taxon>
        <taxon>Duplodnaviria</taxon>
        <taxon>Heunggongvirae</taxon>
        <taxon>Uroviricota</taxon>
        <taxon>Caudoviricetes</taxon>
    </lineage>
</organism>
<sequence>MTNINYKEVGNRLKRLIAEKNMNQIEFAKLCNVSEATLRLHIRGEIKKGINCDCLYAYSRELNVSMEYLLTGVETKKPIAIKYVDIINAINLLIDAFGTEIISPCSEEFADCLYIADEAIQTYLEKIRLNGHIREDLERINEGETYNKMRREWAGLSCNRYSHTTKKIIPYDDDDDNLPF</sequence>
<dbReference type="PROSITE" id="PS50943">
    <property type="entry name" value="HTH_CROC1"/>
    <property type="match status" value="1"/>
</dbReference>
<proteinExistence type="predicted"/>
<dbReference type="EMBL" id="BK014808">
    <property type="protein sequence ID" value="DAD76739.1"/>
    <property type="molecule type" value="Genomic_DNA"/>
</dbReference>
<evidence type="ECO:0000259" key="1">
    <source>
        <dbReference type="PROSITE" id="PS50943"/>
    </source>
</evidence>
<dbReference type="InterPro" id="IPR010982">
    <property type="entry name" value="Lambda_DNA-bd_dom_sf"/>
</dbReference>
<dbReference type="CDD" id="cd00093">
    <property type="entry name" value="HTH_XRE"/>
    <property type="match status" value="1"/>
</dbReference>
<evidence type="ECO:0000313" key="2">
    <source>
        <dbReference type="EMBL" id="DAD76739.1"/>
    </source>
</evidence>
<name>A0A8S5M3U6_9CAUD</name>
<dbReference type="SMART" id="SM00530">
    <property type="entry name" value="HTH_XRE"/>
    <property type="match status" value="1"/>
</dbReference>